<dbReference type="CDD" id="cd17417">
    <property type="entry name" value="MFS_NPF5"/>
    <property type="match status" value="1"/>
</dbReference>
<feature type="transmembrane region" description="Helical" evidence="8">
    <location>
        <begin position="506"/>
        <end position="527"/>
    </location>
</feature>
<reference evidence="9" key="2">
    <citation type="submission" date="2023-06" db="EMBL/GenBank/DDBJ databases">
        <authorList>
            <person name="Swenson N.G."/>
            <person name="Wegrzyn J.L."/>
            <person name="Mcevoy S.L."/>
        </authorList>
    </citation>
    <scope>NUCLEOTIDE SEQUENCE</scope>
    <source>
        <strain evidence="9">NS2018</strain>
        <tissue evidence="9">Leaf</tissue>
    </source>
</reference>
<comment type="subcellular location">
    <subcellularLocation>
        <location evidence="1">Membrane</location>
        <topology evidence="1">Multi-pass membrane protein</topology>
    </subcellularLocation>
</comment>
<dbReference type="InterPro" id="IPR036259">
    <property type="entry name" value="MFS_trans_sf"/>
</dbReference>
<keyword evidence="7 8" id="KW-0472">Membrane</keyword>
<name>A0AA39RNT4_ACESA</name>
<dbReference type="InterPro" id="IPR000109">
    <property type="entry name" value="POT_fam"/>
</dbReference>
<accession>A0AA39RNT4</accession>
<evidence type="ECO:0000256" key="4">
    <source>
        <dbReference type="ARBA" id="ARBA00022553"/>
    </source>
</evidence>
<protein>
    <submittedName>
        <fullName evidence="9">Uncharacterized protein</fullName>
    </submittedName>
</protein>
<keyword evidence="4" id="KW-0597">Phosphoprotein</keyword>
<comment type="similarity">
    <text evidence="2">Belongs to the major facilitator superfamily. Proton-dependent oligopeptide transporter (POT/PTR) (TC 2.A.17) family.</text>
</comment>
<feature type="transmembrane region" description="Helical" evidence="8">
    <location>
        <begin position="227"/>
        <end position="247"/>
    </location>
</feature>
<feature type="transmembrane region" description="Helical" evidence="8">
    <location>
        <begin position="423"/>
        <end position="443"/>
    </location>
</feature>
<feature type="transmembrane region" description="Helical" evidence="8">
    <location>
        <begin position="385"/>
        <end position="402"/>
    </location>
</feature>
<evidence type="ECO:0000313" key="10">
    <source>
        <dbReference type="Proteomes" id="UP001168877"/>
    </source>
</evidence>
<dbReference type="PANTHER" id="PTHR11654">
    <property type="entry name" value="OLIGOPEPTIDE TRANSPORTER-RELATED"/>
    <property type="match status" value="1"/>
</dbReference>
<keyword evidence="10" id="KW-1185">Reference proteome</keyword>
<evidence type="ECO:0000256" key="8">
    <source>
        <dbReference type="SAM" id="Phobius"/>
    </source>
</evidence>
<dbReference type="Proteomes" id="UP001168877">
    <property type="component" value="Unassembled WGS sequence"/>
</dbReference>
<gene>
    <name evidence="9" type="ORF">LWI29_032878</name>
</gene>
<dbReference type="AlphaFoldDB" id="A0AA39RNT4"/>
<sequence length="751" mass="83693">MAIETQTQTLLPPNISTVDGYVDYEGRPISRFSSGGWRSASFIIVVEVAERFAYYGISSNLITYLSGPIGETTAAAAANVNAWSGVASLLPLLGAFVADSFLGRYWTIVFASLVYILGLGLLTLSALLTSFTNRDCQNKININSTKSSCSPPEMQIFIFFLSLYLVAFGQGGHKPCVQAFGADQFDENNLQESKSKSSFFNWWYLSFSSGITLSIVLVVYIQDNLNWALGFSIPCTIMVASLVVFLLGTKTYRYTLGTNEQNPFARIGRVFVAALRNRKATRPLVMDGEEEATETALPDHQTSSSKQFKFLNKALVATDSLLEDGKFCRVAVTDIEEAKALLRLIPIWTTCLAYGMVFAQTITFFTKQGATMDRTIFPGFKIPAATLQLFIGIAIIIFIPIYDRVFVPLTRALTRFPSGITMLQRIGTGMVLSAICMIVSGFVELKRVETAENYGLIDKPNETIPMSVWWLVPQYLLLGLADVFTIVGLQEFFYDQVPKELRSLGVSLYLSVLGVGSLLSSVLVSAIDEVSSANGGVSWFASNLNQAHLDYFYWLLAGLSVVGFAVYLYFAKTYIYKRYHCSCMHPRTRSQNLHFLNFDLEIERIARRNRREARRRAEMGDQNAQLGHMGMPNVANQNQGELPPQANPVQEGLPHVGDERTLRDYTMPRVELHQSSIRQPTIAANSFEIRPSIIQMIGTTCIFNGLVNDDPNLHLQKFNEICETFKYNGIPDDFIKLKLFPFSLGNDQGYG</sequence>
<reference evidence="9" key="1">
    <citation type="journal article" date="2022" name="Plant J.">
        <title>Strategies of tolerance reflected in two North American maple genomes.</title>
        <authorList>
            <person name="McEvoy S.L."/>
            <person name="Sezen U.U."/>
            <person name="Trouern-Trend A."/>
            <person name="McMahon S.M."/>
            <person name="Schaberg P.G."/>
            <person name="Yang J."/>
            <person name="Wegrzyn J.L."/>
            <person name="Swenson N.G."/>
        </authorList>
    </citation>
    <scope>NUCLEOTIDE SEQUENCE</scope>
    <source>
        <strain evidence="9">NS2018</strain>
    </source>
</reference>
<dbReference type="PROSITE" id="PS01022">
    <property type="entry name" value="PTR2_1"/>
    <property type="match status" value="1"/>
</dbReference>
<dbReference type="SUPFAM" id="SSF103473">
    <property type="entry name" value="MFS general substrate transporter"/>
    <property type="match status" value="1"/>
</dbReference>
<dbReference type="EMBL" id="JAUESC010000386">
    <property type="protein sequence ID" value="KAK0577429.1"/>
    <property type="molecule type" value="Genomic_DNA"/>
</dbReference>
<feature type="transmembrane region" description="Helical" evidence="8">
    <location>
        <begin position="475"/>
        <end position="494"/>
    </location>
</feature>
<dbReference type="FunFam" id="1.20.1250.20:FF:000147">
    <property type="entry name" value="Protein NRT1/ PTR family 5.10"/>
    <property type="match status" value="1"/>
</dbReference>
<feature type="transmembrane region" description="Helical" evidence="8">
    <location>
        <begin position="345"/>
        <end position="365"/>
    </location>
</feature>
<evidence type="ECO:0000313" key="9">
    <source>
        <dbReference type="EMBL" id="KAK0577429.1"/>
    </source>
</evidence>
<evidence type="ECO:0000256" key="5">
    <source>
        <dbReference type="ARBA" id="ARBA00022692"/>
    </source>
</evidence>
<feature type="transmembrane region" description="Helical" evidence="8">
    <location>
        <begin position="202"/>
        <end position="221"/>
    </location>
</feature>
<dbReference type="Gene3D" id="1.20.1250.20">
    <property type="entry name" value="MFS general substrate transporter like domains"/>
    <property type="match status" value="1"/>
</dbReference>
<evidence type="ECO:0000256" key="3">
    <source>
        <dbReference type="ARBA" id="ARBA00022448"/>
    </source>
</evidence>
<proteinExistence type="inferred from homology"/>
<feature type="transmembrane region" description="Helical" evidence="8">
    <location>
        <begin position="551"/>
        <end position="570"/>
    </location>
</feature>
<evidence type="ECO:0000256" key="7">
    <source>
        <dbReference type="ARBA" id="ARBA00023136"/>
    </source>
</evidence>
<evidence type="ECO:0000256" key="1">
    <source>
        <dbReference type="ARBA" id="ARBA00004141"/>
    </source>
</evidence>
<keyword evidence="3" id="KW-0813">Transport</keyword>
<dbReference type="GO" id="GO:0080054">
    <property type="term" value="F:low-affinity nitrate transmembrane transporter activity"/>
    <property type="evidence" value="ECO:0007669"/>
    <property type="project" value="UniProtKB-ARBA"/>
</dbReference>
<keyword evidence="5 8" id="KW-0812">Transmembrane</keyword>
<dbReference type="InterPro" id="IPR044739">
    <property type="entry name" value="NRT1/PTR"/>
</dbReference>
<keyword evidence="6 8" id="KW-1133">Transmembrane helix</keyword>
<feature type="transmembrane region" description="Helical" evidence="8">
    <location>
        <begin position="105"/>
        <end position="129"/>
    </location>
</feature>
<dbReference type="Pfam" id="PF00854">
    <property type="entry name" value="PTR2"/>
    <property type="match status" value="1"/>
</dbReference>
<evidence type="ECO:0000256" key="6">
    <source>
        <dbReference type="ARBA" id="ARBA00022989"/>
    </source>
</evidence>
<dbReference type="GO" id="GO:0009705">
    <property type="term" value="C:plant-type vacuole membrane"/>
    <property type="evidence" value="ECO:0007669"/>
    <property type="project" value="UniProtKB-ARBA"/>
</dbReference>
<comment type="caution">
    <text evidence="9">The sequence shown here is derived from an EMBL/GenBank/DDBJ whole genome shotgun (WGS) entry which is preliminary data.</text>
</comment>
<organism evidence="9 10">
    <name type="scientific">Acer saccharum</name>
    <name type="common">Sugar maple</name>
    <dbReference type="NCBI Taxonomy" id="4024"/>
    <lineage>
        <taxon>Eukaryota</taxon>
        <taxon>Viridiplantae</taxon>
        <taxon>Streptophyta</taxon>
        <taxon>Embryophyta</taxon>
        <taxon>Tracheophyta</taxon>
        <taxon>Spermatophyta</taxon>
        <taxon>Magnoliopsida</taxon>
        <taxon>eudicotyledons</taxon>
        <taxon>Gunneridae</taxon>
        <taxon>Pentapetalae</taxon>
        <taxon>rosids</taxon>
        <taxon>malvids</taxon>
        <taxon>Sapindales</taxon>
        <taxon>Sapindaceae</taxon>
        <taxon>Hippocastanoideae</taxon>
        <taxon>Acereae</taxon>
        <taxon>Acer</taxon>
    </lineage>
</organism>
<evidence type="ECO:0000256" key="2">
    <source>
        <dbReference type="ARBA" id="ARBA00005982"/>
    </source>
</evidence>
<dbReference type="GO" id="GO:0071916">
    <property type="term" value="F:dipeptide transmembrane transporter activity"/>
    <property type="evidence" value="ECO:0007669"/>
    <property type="project" value="InterPro"/>
</dbReference>
<dbReference type="GO" id="GO:0042937">
    <property type="term" value="F:tripeptide transmembrane transporter activity"/>
    <property type="evidence" value="ECO:0007669"/>
    <property type="project" value="InterPro"/>
</dbReference>
<dbReference type="InterPro" id="IPR018456">
    <property type="entry name" value="PTR2_symporter_CS"/>
</dbReference>